<evidence type="ECO:0000256" key="2">
    <source>
        <dbReference type="ARBA" id="ARBA00022614"/>
    </source>
</evidence>
<dbReference type="Proteomes" id="UP000604825">
    <property type="component" value="Unassembled WGS sequence"/>
</dbReference>
<keyword evidence="5" id="KW-0611">Plant defense</keyword>
<dbReference type="PANTHER" id="PTHR36766">
    <property type="entry name" value="PLANT BROAD-SPECTRUM MILDEW RESISTANCE PROTEIN RPW8"/>
    <property type="match status" value="1"/>
</dbReference>
<evidence type="ECO:0000313" key="13">
    <source>
        <dbReference type="Proteomes" id="UP000604825"/>
    </source>
</evidence>
<keyword evidence="3" id="KW-0677">Repeat</keyword>
<keyword evidence="7" id="KW-0175">Coiled coil</keyword>
<proteinExistence type="inferred from homology"/>
<reference evidence="12" key="1">
    <citation type="submission" date="2020-10" db="EMBL/GenBank/DDBJ databases">
        <authorList>
            <person name="Han B."/>
            <person name="Lu T."/>
            <person name="Zhao Q."/>
            <person name="Huang X."/>
            <person name="Zhao Y."/>
        </authorList>
    </citation>
    <scope>NUCLEOTIDE SEQUENCE</scope>
</reference>
<dbReference type="Pfam" id="PF23598">
    <property type="entry name" value="LRR_14"/>
    <property type="match status" value="1"/>
</dbReference>
<dbReference type="InterPro" id="IPR041118">
    <property type="entry name" value="Rx_N"/>
</dbReference>
<dbReference type="SUPFAM" id="SSF52540">
    <property type="entry name" value="P-loop containing nucleoside triphosphate hydrolases"/>
    <property type="match status" value="1"/>
</dbReference>
<evidence type="ECO:0000259" key="9">
    <source>
        <dbReference type="Pfam" id="PF18052"/>
    </source>
</evidence>
<dbReference type="InterPro" id="IPR058922">
    <property type="entry name" value="WHD_DRP"/>
</dbReference>
<dbReference type="Pfam" id="PF18052">
    <property type="entry name" value="Rx_N"/>
    <property type="match status" value="1"/>
</dbReference>
<evidence type="ECO:0000259" key="10">
    <source>
        <dbReference type="Pfam" id="PF23559"/>
    </source>
</evidence>
<comment type="similarity">
    <text evidence="1">Belongs to the disease resistance NB-LRR family.</text>
</comment>
<evidence type="ECO:0000259" key="11">
    <source>
        <dbReference type="Pfam" id="PF23598"/>
    </source>
</evidence>
<keyword evidence="6" id="KW-0067">ATP-binding</keyword>
<keyword evidence="2" id="KW-0433">Leucine-rich repeat</keyword>
<dbReference type="OrthoDB" id="2973320at2759"/>
<dbReference type="InterPro" id="IPR055414">
    <property type="entry name" value="LRR_R13L4/SHOC2-like"/>
</dbReference>
<dbReference type="SUPFAM" id="SSF52058">
    <property type="entry name" value="L domain-like"/>
    <property type="match status" value="1"/>
</dbReference>
<dbReference type="Pfam" id="PF00931">
    <property type="entry name" value="NB-ARC"/>
    <property type="match status" value="1"/>
</dbReference>
<dbReference type="InterPro" id="IPR002182">
    <property type="entry name" value="NB-ARC"/>
</dbReference>
<accession>A0A811NG00</accession>
<dbReference type="Pfam" id="PF23559">
    <property type="entry name" value="WHD_DRP"/>
    <property type="match status" value="1"/>
</dbReference>
<feature type="domain" description="NB-ARC" evidence="8">
    <location>
        <begin position="148"/>
        <end position="232"/>
    </location>
</feature>
<dbReference type="InterPro" id="IPR027417">
    <property type="entry name" value="P-loop_NTPase"/>
</dbReference>
<dbReference type="Gene3D" id="3.80.10.10">
    <property type="entry name" value="Ribonuclease Inhibitor"/>
    <property type="match status" value="1"/>
</dbReference>
<organism evidence="12 13">
    <name type="scientific">Miscanthus lutarioriparius</name>
    <dbReference type="NCBI Taxonomy" id="422564"/>
    <lineage>
        <taxon>Eukaryota</taxon>
        <taxon>Viridiplantae</taxon>
        <taxon>Streptophyta</taxon>
        <taxon>Embryophyta</taxon>
        <taxon>Tracheophyta</taxon>
        <taxon>Spermatophyta</taxon>
        <taxon>Magnoliopsida</taxon>
        <taxon>Liliopsida</taxon>
        <taxon>Poales</taxon>
        <taxon>Poaceae</taxon>
        <taxon>PACMAD clade</taxon>
        <taxon>Panicoideae</taxon>
        <taxon>Andropogonodae</taxon>
        <taxon>Andropogoneae</taxon>
        <taxon>Saccharinae</taxon>
        <taxon>Miscanthus</taxon>
    </lineage>
</organism>
<evidence type="ECO:0000256" key="7">
    <source>
        <dbReference type="ARBA" id="ARBA00023054"/>
    </source>
</evidence>
<keyword evidence="4" id="KW-0547">Nucleotide-binding</keyword>
<gene>
    <name evidence="12" type="ORF">NCGR_LOCUS13868</name>
</gene>
<dbReference type="GO" id="GO:0051707">
    <property type="term" value="P:response to other organism"/>
    <property type="evidence" value="ECO:0007669"/>
    <property type="project" value="UniProtKB-ARBA"/>
</dbReference>
<evidence type="ECO:0000259" key="8">
    <source>
        <dbReference type="Pfam" id="PF00931"/>
    </source>
</evidence>
<feature type="domain" description="Disease resistance R13L4/SHOC-2-like LRR" evidence="11">
    <location>
        <begin position="375"/>
        <end position="481"/>
    </location>
</feature>
<keyword evidence="13" id="KW-1185">Reference proteome</keyword>
<dbReference type="Gene3D" id="3.40.50.300">
    <property type="entry name" value="P-loop containing nucleotide triphosphate hydrolases"/>
    <property type="match status" value="1"/>
</dbReference>
<feature type="domain" description="Disease resistance N-terminal" evidence="9">
    <location>
        <begin position="44"/>
        <end position="106"/>
    </location>
</feature>
<dbReference type="EMBL" id="CAJGYO010000003">
    <property type="protein sequence ID" value="CAD6220370.1"/>
    <property type="molecule type" value="Genomic_DNA"/>
</dbReference>
<evidence type="ECO:0000313" key="12">
    <source>
        <dbReference type="EMBL" id="CAD6220370.1"/>
    </source>
</evidence>
<dbReference type="GO" id="GO:0043531">
    <property type="term" value="F:ADP binding"/>
    <property type="evidence" value="ECO:0007669"/>
    <property type="project" value="InterPro"/>
</dbReference>
<dbReference type="Gene3D" id="1.20.5.4130">
    <property type="match status" value="1"/>
</dbReference>
<dbReference type="PANTHER" id="PTHR36766:SF40">
    <property type="entry name" value="DISEASE RESISTANCE PROTEIN RGA3"/>
    <property type="match status" value="1"/>
</dbReference>
<dbReference type="GO" id="GO:0006952">
    <property type="term" value="P:defense response"/>
    <property type="evidence" value="ECO:0007669"/>
    <property type="project" value="UniProtKB-KW"/>
</dbReference>
<dbReference type="AlphaFoldDB" id="A0A811NG00"/>
<protein>
    <submittedName>
        <fullName evidence="12">Uncharacterized protein</fullName>
    </submittedName>
</protein>
<evidence type="ECO:0000256" key="6">
    <source>
        <dbReference type="ARBA" id="ARBA00022840"/>
    </source>
</evidence>
<sequence length="493" mass="55669">MDNHGEKTIIHTLRDALPHFAVKSKKLASPLLEPFGWASQPASVDDDELTALKSKLRRIRATLHDAESLSVTDRSVQLWLAELGDLEHRAEDVVEELEYESRRSAQLEELKQDLLYAATTGKRRQEVALLLAPAPTRRLRAQDRWHLGKEFDVVSVTRKIVEAVTRTRPECSELSTLHELIVEHLAGKGCLIVLDDVWDDNPNHWNSLTTPSHCVPGSTAAMTTRNNKVARMGFAFDKDLLVQLWTAQGFVDAEGDCSLEATANGYFNDLVSRCFFHPSPSHAISEGKYVMHDLYQELAQFVSGNECRMIQLPNSMKIDESPRHLSFVDEESHSVQEINLDSFCGHRDLQTFLFIARTEQNHEEMAFRTKIPSELITDFECLRALDLSNSNIMELPKSIGSLIHLRFLGLDNTAIKMLPESICALFHLQIIKLNHCSSLTQLPQGINLLLNLRCLEIPHSDIKMPSGIGELIRLQRLPFLSLGMSLLDVAWQT</sequence>
<name>A0A811NG00_9POAL</name>
<feature type="domain" description="Disease resistance protein winged helix" evidence="10">
    <location>
        <begin position="233"/>
        <end position="299"/>
    </location>
</feature>
<dbReference type="InterPro" id="IPR032675">
    <property type="entry name" value="LRR_dom_sf"/>
</dbReference>
<evidence type="ECO:0000256" key="1">
    <source>
        <dbReference type="ARBA" id="ARBA00008894"/>
    </source>
</evidence>
<evidence type="ECO:0000256" key="5">
    <source>
        <dbReference type="ARBA" id="ARBA00022821"/>
    </source>
</evidence>
<dbReference type="GO" id="GO:0005524">
    <property type="term" value="F:ATP binding"/>
    <property type="evidence" value="ECO:0007669"/>
    <property type="project" value="UniProtKB-KW"/>
</dbReference>
<evidence type="ECO:0000256" key="3">
    <source>
        <dbReference type="ARBA" id="ARBA00022737"/>
    </source>
</evidence>
<comment type="caution">
    <text evidence="12">The sequence shown here is derived from an EMBL/GenBank/DDBJ whole genome shotgun (WGS) entry which is preliminary data.</text>
</comment>
<evidence type="ECO:0000256" key="4">
    <source>
        <dbReference type="ARBA" id="ARBA00022741"/>
    </source>
</evidence>